<gene>
    <name evidence="1" type="ORF">GFB47_14510</name>
</gene>
<dbReference type="InterPro" id="IPR008593">
    <property type="entry name" value="Dam_MeTrfase"/>
</dbReference>
<keyword evidence="1" id="KW-0489">Methyltransferase</keyword>
<reference evidence="1 2" key="1">
    <citation type="submission" date="2019-10" db="EMBL/GenBank/DDBJ databases">
        <title>Vibrio sp. nov., isolated from Coralline algae surface.</title>
        <authorList>
            <person name="Geng Y."/>
            <person name="Zhang X."/>
        </authorList>
    </citation>
    <scope>NUCLEOTIDE SEQUENCE [LARGE SCALE GENOMIC DNA]</scope>
    <source>
        <strain evidence="1 2">SM1977</strain>
    </source>
</reference>
<dbReference type="RefSeq" id="WP_153448753.1">
    <property type="nucleotide sequence ID" value="NZ_CP045700.1"/>
</dbReference>
<sequence length="182" mass="20460">MADVISSDLSANDKDSWSTPQWLFDVLNEEFFFDVDIAASDDNAKCGTYYTALDDALNMVDWGVHPNLGKMAYQYVWINPPYSRGMVKAFLNKAYEQCVTHKINSVLLIPATPDASWWPTNASEVRFITGGRISFQHPITKKAVNGNTKGSALVIYRHQDLGMPMVTRYVSRDSLKAMEGRP</sequence>
<dbReference type="AlphaFoldDB" id="A0A5Q0TIE7"/>
<dbReference type="GO" id="GO:0009307">
    <property type="term" value="P:DNA restriction-modification system"/>
    <property type="evidence" value="ECO:0007669"/>
    <property type="project" value="InterPro"/>
</dbReference>
<dbReference type="EC" id="2.1.1.72" evidence="1"/>
<accession>A0A5Q0TIE7</accession>
<evidence type="ECO:0000313" key="2">
    <source>
        <dbReference type="Proteomes" id="UP000348942"/>
    </source>
</evidence>
<dbReference type="Pfam" id="PF05869">
    <property type="entry name" value="Dam"/>
    <property type="match status" value="1"/>
</dbReference>
<protein>
    <submittedName>
        <fullName evidence="1">Phage N-6-adenine-methyltransferase</fullName>
        <ecNumber evidence="1">2.1.1.72</ecNumber>
    </submittedName>
</protein>
<evidence type="ECO:0000313" key="1">
    <source>
        <dbReference type="EMBL" id="QGA66620.1"/>
    </source>
</evidence>
<name>A0A5Q0TIE7_9VIBR</name>
<dbReference type="GO" id="GO:0032259">
    <property type="term" value="P:methylation"/>
    <property type="evidence" value="ECO:0007669"/>
    <property type="project" value="UniProtKB-KW"/>
</dbReference>
<dbReference type="GO" id="GO:0009007">
    <property type="term" value="F:site-specific DNA-methyltransferase (adenine-specific) activity"/>
    <property type="evidence" value="ECO:0007669"/>
    <property type="project" value="UniProtKB-EC"/>
</dbReference>
<proteinExistence type="predicted"/>
<dbReference type="NCBIfam" id="TIGR01712">
    <property type="entry name" value="phage_N6A_met"/>
    <property type="match status" value="1"/>
</dbReference>
<keyword evidence="1" id="KW-0808">Transferase</keyword>
<dbReference type="Proteomes" id="UP000348942">
    <property type="component" value="Chromosome 2"/>
</dbReference>
<keyword evidence="2" id="KW-1185">Reference proteome</keyword>
<dbReference type="REBASE" id="373971">
    <property type="entry name" value="M.Vsp1977ORF14510P"/>
</dbReference>
<dbReference type="GO" id="GO:0003677">
    <property type="term" value="F:DNA binding"/>
    <property type="evidence" value="ECO:0007669"/>
    <property type="project" value="InterPro"/>
</dbReference>
<organism evidence="1 2">
    <name type="scientific">Vibrio algicola</name>
    <dbReference type="NCBI Taxonomy" id="2662262"/>
    <lineage>
        <taxon>Bacteria</taxon>
        <taxon>Pseudomonadati</taxon>
        <taxon>Pseudomonadota</taxon>
        <taxon>Gammaproteobacteria</taxon>
        <taxon>Vibrionales</taxon>
        <taxon>Vibrionaceae</taxon>
        <taxon>Vibrio</taxon>
    </lineage>
</organism>
<dbReference type="EMBL" id="CP045700">
    <property type="protein sequence ID" value="QGA66620.1"/>
    <property type="molecule type" value="Genomic_DNA"/>
</dbReference>